<evidence type="ECO:0000313" key="3">
    <source>
        <dbReference type="EMBL" id="MBL0720722.1"/>
    </source>
</evidence>
<dbReference type="PROSITE" id="PS00086">
    <property type="entry name" value="CYTOCHROME_P450"/>
    <property type="match status" value="1"/>
</dbReference>
<dbReference type="PANTHER" id="PTHR46696:SF1">
    <property type="entry name" value="CYTOCHROME P450 YJIB-RELATED"/>
    <property type="match status" value="1"/>
</dbReference>
<dbReference type="AlphaFoldDB" id="A0A9X1BP10"/>
<evidence type="ECO:0000256" key="2">
    <source>
        <dbReference type="RuleBase" id="RU000461"/>
    </source>
</evidence>
<name>A0A9X1BP10_9BURK</name>
<dbReference type="PANTHER" id="PTHR46696">
    <property type="entry name" value="P450, PUTATIVE (EUROFUNG)-RELATED"/>
    <property type="match status" value="1"/>
</dbReference>
<dbReference type="RefSeq" id="WP_201827378.1">
    <property type="nucleotide sequence ID" value="NZ_JAERRA010000002.1"/>
</dbReference>
<organism evidence="3 4">
    <name type="scientific">Aquariibacter lacus</name>
    <dbReference type="NCBI Taxonomy" id="2801332"/>
    <lineage>
        <taxon>Bacteria</taxon>
        <taxon>Pseudomonadati</taxon>
        <taxon>Pseudomonadota</taxon>
        <taxon>Betaproteobacteria</taxon>
        <taxon>Burkholderiales</taxon>
        <taxon>Sphaerotilaceae</taxon>
        <taxon>Aquariibacter</taxon>
    </lineage>
</organism>
<dbReference type="EMBL" id="JAERRA010000002">
    <property type="protein sequence ID" value="MBL0720722.1"/>
    <property type="molecule type" value="Genomic_DNA"/>
</dbReference>
<evidence type="ECO:0000313" key="4">
    <source>
        <dbReference type="Proteomes" id="UP000643207"/>
    </source>
</evidence>
<reference evidence="3 4" key="1">
    <citation type="submission" date="2021-01" db="EMBL/GenBank/DDBJ databases">
        <title>Piscinibacter sp. Jin2 Genome sequencing and assembly.</title>
        <authorList>
            <person name="Kim I."/>
        </authorList>
    </citation>
    <scope>NUCLEOTIDE SEQUENCE [LARGE SCALE GENOMIC DNA]</scope>
    <source>
        <strain evidence="3 4">Jin2</strain>
    </source>
</reference>
<dbReference type="InterPro" id="IPR002397">
    <property type="entry name" value="Cyt_P450_B"/>
</dbReference>
<dbReference type="PRINTS" id="PR00359">
    <property type="entry name" value="BP450"/>
</dbReference>
<gene>
    <name evidence="3" type="ORF">JI742_12580</name>
</gene>
<dbReference type="SUPFAM" id="SSF48264">
    <property type="entry name" value="Cytochrome P450"/>
    <property type="match status" value="1"/>
</dbReference>
<keyword evidence="2" id="KW-0479">Metal-binding</keyword>
<keyword evidence="2" id="KW-0503">Monooxygenase</keyword>
<protein>
    <submittedName>
        <fullName evidence="3">Cytochrome P450</fullName>
    </submittedName>
</protein>
<sequence length="431" mass="46624">MNLPLPPSLLEAPATRPRLPDELASALARGGPAMPMAALHRSGPLHWWDQAFGGCWLLSRHAEVEAALRDPRLSVARVAGWGELARQAGLAQPSADASPRFQRLLARALLFVDDPDHQRLRPLMQAGFHPAALQALRPAIEARLDRLLSALPAKGPFDAIAALARPLPAGVIGSMLGVPEAELARFAAGAGDLADLLATLDPQPALLRRAQRRLLILAGLFEPLIAARRAAQHAPAQPPHDLIDRLLAAEAAGLLPHADELLAQAVMLLFAGHETTRHLLGSLLQTVLATPGLWARLRAEPEAVPRVVREVLRLHSPVQYTVRRVAQGHERAGQWMARGQLLVLMIGAANRDPDRHADPDRFDPDRAAPGALAFGSGPHVCLGAALTLLEAELLLRELLRRWPRLALAEAQADWLPSPLYRGLGRLLLNRD</sequence>
<dbReference type="InterPro" id="IPR036396">
    <property type="entry name" value="Cyt_P450_sf"/>
</dbReference>
<dbReference type="GO" id="GO:0016705">
    <property type="term" value="F:oxidoreductase activity, acting on paired donors, with incorporation or reduction of molecular oxygen"/>
    <property type="evidence" value="ECO:0007669"/>
    <property type="project" value="InterPro"/>
</dbReference>
<dbReference type="Gene3D" id="1.10.630.10">
    <property type="entry name" value="Cytochrome P450"/>
    <property type="match status" value="1"/>
</dbReference>
<dbReference type="Pfam" id="PF00067">
    <property type="entry name" value="p450"/>
    <property type="match status" value="1"/>
</dbReference>
<keyword evidence="2" id="KW-0408">Iron</keyword>
<dbReference type="InterPro" id="IPR001128">
    <property type="entry name" value="Cyt_P450"/>
</dbReference>
<dbReference type="PRINTS" id="PR00385">
    <property type="entry name" value="P450"/>
</dbReference>
<dbReference type="InterPro" id="IPR017972">
    <property type="entry name" value="Cyt_P450_CS"/>
</dbReference>
<dbReference type="GO" id="GO:0005506">
    <property type="term" value="F:iron ion binding"/>
    <property type="evidence" value="ECO:0007669"/>
    <property type="project" value="InterPro"/>
</dbReference>
<keyword evidence="2" id="KW-0560">Oxidoreductase</keyword>
<dbReference type="GO" id="GO:0004497">
    <property type="term" value="F:monooxygenase activity"/>
    <property type="evidence" value="ECO:0007669"/>
    <property type="project" value="UniProtKB-KW"/>
</dbReference>
<keyword evidence="2" id="KW-0349">Heme</keyword>
<comment type="caution">
    <text evidence="3">The sequence shown here is derived from an EMBL/GenBank/DDBJ whole genome shotgun (WGS) entry which is preliminary data.</text>
</comment>
<keyword evidence="4" id="KW-1185">Reference proteome</keyword>
<evidence type="ECO:0000256" key="1">
    <source>
        <dbReference type="ARBA" id="ARBA00010617"/>
    </source>
</evidence>
<proteinExistence type="inferred from homology"/>
<accession>A0A9X1BP10</accession>
<dbReference type="Proteomes" id="UP000643207">
    <property type="component" value="Unassembled WGS sequence"/>
</dbReference>
<dbReference type="GO" id="GO:0020037">
    <property type="term" value="F:heme binding"/>
    <property type="evidence" value="ECO:0007669"/>
    <property type="project" value="InterPro"/>
</dbReference>
<comment type="similarity">
    <text evidence="1 2">Belongs to the cytochrome P450 family.</text>
</comment>